<keyword evidence="2" id="KW-1185">Reference proteome</keyword>
<evidence type="ECO:0000313" key="2">
    <source>
        <dbReference type="Proteomes" id="UP001732700"/>
    </source>
</evidence>
<dbReference type="Proteomes" id="UP001732700">
    <property type="component" value="Chromosome 7D"/>
</dbReference>
<reference evidence="1" key="1">
    <citation type="submission" date="2021-05" db="EMBL/GenBank/DDBJ databases">
        <authorList>
            <person name="Scholz U."/>
            <person name="Mascher M."/>
            <person name="Fiebig A."/>
        </authorList>
    </citation>
    <scope>NUCLEOTIDE SEQUENCE [LARGE SCALE GENOMIC DNA]</scope>
</reference>
<name>A0ACD6A620_AVESA</name>
<dbReference type="EnsemblPlants" id="AVESA.00010b.r2.7DG1343290.3">
    <property type="protein sequence ID" value="AVESA.00010b.r2.7DG1343290.3.CDS"/>
    <property type="gene ID" value="AVESA.00010b.r2.7DG1343290"/>
</dbReference>
<sequence>MSMEPENFINSGRTAGGRVDGGSNMEHGQGRINNDIYHVWNHGPKFEGGFHCRYCNLKSRGGGATRFKEHLAGISGQVRECPNVPRNVRDAMKDARHETIQKKRDKATRDFRLERDIMDGLYCREGVINIDDHEDEQIKMALQESLKDTNVSRAIERRRGSGGGVRVSLGKKSITAYFDKELSRNKVSMQPKITTAMNVDSREVLGQAWAKFFQANDIAERKADCPYFRAAMKITQELGPYPLPTAKEIGGMYLDKNYDEATQWLKLFMQDWKNYGVTLMCDLWTSPTGMSIINFMVYCNTRMFFLRSIDASGQTQNSEFLYKEIKKVIDQEIGHENVVQIVTDNGSNYKKACKTLVEEPEYNHIVWQPCAAHTVNLMLKDLAKFPHIDVIIKSAKRICRFFHNHNNLHDSMKKNVGGELIKPNATRFGTVFMFLDSYHEKKDPFRKWMVSDNWKESVYKNEADYVFAKELLSSNMWWSALEWVLQFLEPLYRSLRYADTQKRCTLSGFKKNIMSAVNEIRAHLGEGSEMCHRVMSKVSKRIEAMQNDTLMIAAAVLDPHTHYQINMSKIPKYATALTDAIQKIADPDSAVLVFKEISTYRECRGRFGQRVARLSAENMPPTEWWFQFGGEVPNLQKYALRIVSQCVSSSGCERNWSAFALVQTRQRNRLLYGKLHKCVSVRHNLKIRAEEDQDPVRENAKEKEVDPSAMMLDTTMFDETNPMMEWLNEDEERVILDGAAAATAVFERIRSLNSGKKASHLGRKDNSRKRKRVVEEEDEHTDSDDEEDEYDDIDIDGQDDSASKSDGGEPSQVGDDGANQVENELHVTSEGTSVNRRSLRVRQAKKVKDLKSLYPEK</sequence>
<evidence type="ECO:0000313" key="1">
    <source>
        <dbReference type="EnsemblPlants" id="AVESA.00010b.r2.7DG1343290.3.CDS"/>
    </source>
</evidence>
<proteinExistence type="predicted"/>
<organism evidence="1 2">
    <name type="scientific">Avena sativa</name>
    <name type="common">Oat</name>
    <dbReference type="NCBI Taxonomy" id="4498"/>
    <lineage>
        <taxon>Eukaryota</taxon>
        <taxon>Viridiplantae</taxon>
        <taxon>Streptophyta</taxon>
        <taxon>Embryophyta</taxon>
        <taxon>Tracheophyta</taxon>
        <taxon>Spermatophyta</taxon>
        <taxon>Magnoliopsida</taxon>
        <taxon>Liliopsida</taxon>
        <taxon>Poales</taxon>
        <taxon>Poaceae</taxon>
        <taxon>BOP clade</taxon>
        <taxon>Pooideae</taxon>
        <taxon>Poodae</taxon>
        <taxon>Poeae</taxon>
        <taxon>Poeae Chloroplast Group 1 (Aveneae type)</taxon>
        <taxon>Aveninae</taxon>
        <taxon>Avena</taxon>
    </lineage>
</organism>
<protein>
    <submittedName>
        <fullName evidence="1">Uncharacterized protein</fullName>
    </submittedName>
</protein>
<reference evidence="1" key="2">
    <citation type="submission" date="2025-09" db="UniProtKB">
        <authorList>
            <consortium name="EnsemblPlants"/>
        </authorList>
    </citation>
    <scope>IDENTIFICATION</scope>
</reference>
<accession>A0ACD6A620</accession>